<proteinExistence type="inferred from homology"/>
<gene>
    <name evidence="11" type="primary">aceK</name>
    <name evidence="15" type="ORF">EHV23_10905</name>
</gene>
<dbReference type="PIRSF" id="PIRSF000719">
    <property type="entry name" value="AceK"/>
    <property type="match status" value="1"/>
</dbReference>
<keyword evidence="4 11" id="KW-0816">Tricarboxylic acid cycle</keyword>
<keyword evidence="2 11" id="KW-0963">Cytoplasm</keyword>
<dbReference type="Pfam" id="PF06315">
    <property type="entry name" value="AceK_kinase"/>
    <property type="match status" value="1"/>
</dbReference>
<feature type="active site" evidence="11">
    <location>
        <position position="391"/>
    </location>
</feature>
<evidence type="ECO:0000259" key="14">
    <source>
        <dbReference type="Pfam" id="PF20423"/>
    </source>
</evidence>
<keyword evidence="7 11" id="KW-0418">Kinase</keyword>
<dbReference type="EC" id="2.7.11.5" evidence="11"/>
<protein>
    <recommendedName>
        <fullName evidence="11">Isocitrate dehydrogenase kinase/phosphatase</fullName>
        <shortName evidence="11">IDH kinase/phosphatase</shortName>
        <shortName evidence="11">IDHK/P</shortName>
        <ecNumber evidence="11">2.7.11.5</ecNumber>
        <ecNumber evidence="11">3.1.3.-</ecNumber>
    </recommendedName>
</protein>
<evidence type="ECO:0000256" key="1">
    <source>
        <dbReference type="ARBA" id="ARBA00022435"/>
    </source>
</evidence>
<dbReference type="Proteomes" id="UP000270261">
    <property type="component" value="Unassembled WGS sequence"/>
</dbReference>
<evidence type="ECO:0000256" key="9">
    <source>
        <dbReference type="ARBA" id="ARBA00022840"/>
    </source>
</evidence>
<organism evidence="15 16">
    <name type="scientific">Lautropia dentalis</name>
    <dbReference type="NCBI Taxonomy" id="2490857"/>
    <lineage>
        <taxon>Bacteria</taxon>
        <taxon>Pseudomonadati</taxon>
        <taxon>Pseudomonadota</taxon>
        <taxon>Betaproteobacteria</taxon>
        <taxon>Burkholderiales</taxon>
        <taxon>Burkholderiaceae</taxon>
        <taxon>Lautropia</taxon>
    </lineage>
</organism>
<evidence type="ECO:0000256" key="8">
    <source>
        <dbReference type="ARBA" id="ARBA00022801"/>
    </source>
</evidence>
<dbReference type="OrthoDB" id="5287793at2"/>
<dbReference type="GO" id="GO:0006099">
    <property type="term" value="P:tricarboxylic acid cycle"/>
    <property type="evidence" value="ECO:0007669"/>
    <property type="project" value="UniProtKB-UniRule"/>
</dbReference>
<name>A0A3R8MQ29_9BURK</name>
<dbReference type="EC" id="3.1.3.-" evidence="11"/>
<dbReference type="InterPro" id="IPR046855">
    <property type="entry name" value="AceK_kinase"/>
</dbReference>
<dbReference type="GO" id="GO:0005737">
    <property type="term" value="C:cytoplasm"/>
    <property type="evidence" value="ECO:0007669"/>
    <property type="project" value="UniProtKB-SubCell"/>
</dbReference>
<comment type="function">
    <text evidence="11">Bifunctional enzyme which can phosphorylate or dephosphorylate isocitrate dehydrogenase (IDH) on a specific serine residue. This is a regulatory mechanism which enables bacteria to bypass the Krebs cycle via the glyoxylate shunt in response to the source of carbon. When bacteria are grown on glucose, IDH is fully active and unphosphorylated, but when grown on acetate or ethanol, the activity of IDH declines drastically concomitant with its phosphorylation.</text>
</comment>
<comment type="subcellular location">
    <subcellularLocation>
        <location evidence="11">Cytoplasm</location>
    </subcellularLocation>
</comment>
<evidence type="ECO:0000256" key="5">
    <source>
        <dbReference type="ARBA" id="ARBA00022679"/>
    </source>
</evidence>
<evidence type="ECO:0000313" key="15">
    <source>
        <dbReference type="EMBL" id="RRN43898.1"/>
    </source>
</evidence>
<feature type="binding site" evidence="11">
    <location>
        <position position="358"/>
    </location>
    <ligand>
        <name>ATP</name>
        <dbReference type="ChEBI" id="CHEBI:30616"/>
    </ligand>
</feature>
<comment type="caution">
    <text evidence="15">The sequence shown here is derived from an EMBL/GenBank/DDBJ whole genome shotgun (WGS) entry which is preliminary data.</text>
</comment>
<dbReference type="AlphaFoldDB" id="A0A3R8MQ29"/>
<evidence type="ECO:0000256" key="4">
    <source>
        <dbReference type="ARBA" id="ARBA00022532"/>
    </source>
</evidence>
<keyword evidence="3 11" id="KW-0723">Serine/threonine-protein kinase</keyword>
<feature type="region of interest" description="Disordered" evidence="12">
    <location>
        <begin position="1"/>
        <end position="22"/>
    </location>
</feature>
<dbReference type="NCBIfam" id="NF002804">
    <property type="entry name" value="PRK02946.1"/>
    <property type="match status" value="1"/>
</dbReference>
<feature type="compositionally biased region" description="Pro residues" evidence="12">
    <location>
        <begin position="7"/>
        <end position="16"/>
    </location>
</feature>
<keyword evidence="10 11" id="KW-0904">Protein phosphatase</keyword>
<evidence type="ECO:0000256" key="10">
    <source>
        <dbReference type="ARBA" id="ARBA00022912"/>
    </source>
</evidence>
<evidence type="ECO:0000313" key="16">
    <source>
        <dbReference type="Proteomes" id="UP000270261"/>
    </source>
</evidence>
<dbReference type="GO" id="GO:0004721">
    <property type="term" value="F:phosphoprotein phosphatase activity"/>
    <property type="evidence" value="ECO:0007669"/>
    <property type="project" value="UniProtKB-KW"/>
</dbReference>
<keyword evidence="1 11" id="KW-0329">Glyoxylate bypass</keyword>
<reference evidence="15 16" key="1">
    <citation type="submission" date="2018-11" db="EMBL/GenBank/DDBJ databases">
        <title>Genome sequencing of Lautropia sp. KCOM 2505 (= ChDC F240).</title>
        <authorList>
            <person name="Kook J.-K."/>
            <person name="Park S.-N."/>
            <person name="Lim Y.K."/>
        </authorList>
    </citation>
    <scope>NUCLEOTIDE SEQUENCE [LARGE SCALE GENOMIC DNA]</scope>
    <source>
        <strain evidence="15 16">KCOM 2505</strain>
    </source>
</reference>
<evidence type="ECO:0000256" key="11">
    <source>
        <dbReference type="HAMAP-Rule" id="MF_00747"/>
    </source>
</evidence>
<comment type="similarity">
    <text evidence="11">Belongs to the AceK family.</text>
</comment>
<evidence type="ECO:0000256" key="7">
    <source>
        <dbReference type="ARBA" id="ARBA00022777"/>
    </source>
</evidence>
<dbReference type="GO" id="GO:0006097">
    <property type="term" value="P:glyoxylate cycle"/>
    <property type="evidence" value="ECO:0007669"/>
    <property type="project" value="UniProtKB-UniRule"/>
</dbReference>
<keyword evidence="6 11" id="KW-0547">Nucleotide-binding</keyword>
<dbReference type="GO" id="GO:0006006">
    <property type="term" value="P:glucose metabolic process"/>
    <property type="evidence" value="ECO:0007669"/>
    <property type="project" value="InterPro"/>
</dbReference>
<evidence type="ECO:0000256" key="12">
    <source>
        <dbReference type="SAM" id="MobiDB-lite"/>
    </source>
</evidence>
<keyword evidence="8 11" id="KW-0378">Hydrolase</keyword>
<keyword evidence="9 11" id="KW-0067">ATP-binding</keyword>
<sequence>MYEDALPHPPLPPAAPPGTLDADSLPATLARTMLAGFNRHYALFRYNAQQAKACFENAAWHTMRRLASERITFYDQRVREAVENLRSQFDTDNLADDTWAEVKQYYVLLLAGHQQPELAESFFNTVSTRLLHRQYFHNDFIFVRPAVSTEHLDATPPSFRVYYPGTSPWKQVLRQVIIDLGLACGYQDIESDLQQVVNAAPGLFGPDTYRGMDCQVHVLRSLFFRNKGAYLIGRIINDGEVQPFALPLLRDSRGHVFIDTVLHQHDHIEGLFNFSRAYFMVDMAVPSAYVRFLRTLMPTKPESELYTMLGLHKQGKTLFFRDLLQHLHESTDAFIIAPGIKGLVMGVFTLPSFPFVFKYIKDVRRKDITREYIEDRYQLVKNHDRAGRMADSWEYSDVPFPRNRLSPELLAELQQTAPSLLTDEGDRIIIRHLYIERRMTPLNLYLETASEAEREHAVNQYGMAIRNMVSANIFPGDMLYKNFGVTRQNRVVFYDYDEVVYLTECNFRKVPEPRTPEDEMASEPWYPVAPNDVFPEEFETFLLGNPRIRKPFLKYHAELLDPAWWQNQQKRIEAGILDDIFAYPRRLRFARDDNGAITPAAATGSLAG</sequence>
<dbReference type="InterPro" id="IPR046854">
    <property type="entry name" value="AceK_regulatory"/>
</dbReference>
<dbReference type="HAMAP" id="MF_00747">
    <property type="entry name" value="AceK"/>
    <property type="match status" value="1"/>
</dbReference>
<dbReference type="RefSeq" id="WP_125096098.1">
    <property type="nucleotide sequence ID" value="NZ_RRUE01000002.1"/>
</dbReference>
<evidence type="ECO:0000256" key="6">
    <source>
        <dbReference type="ARBA" id="ARBA00022741"/>
    </source>
</evidence>
<dbReference type="Pfam" id="PF20423">
    <property type="entry name" value="AceK_regulatory"/>
    <property type="match status" value="1"/>
</dbReference>
<keyword evidence="16" id="KW-1185">Reference proteome</keyword>
<evidence type="ECO:0000256" key="2">
    <source>
        <dbReference type="ARBA" id="ARBA00022490"/>
    </source>
</evidence>
<dbReference type="GO" id="GO:0016208">
    <property type="term" value="F:AMP binding"/>
    <property type="evidence" value="ECO:0007669"/>
    <property type="project" value="TreeGrafter"/>
</dbReference>
<feature type="domain" description="Isocitrate dehydrogenase kinase/phosphatase (AceK) regulatory" evidence="14">
    <location>
        <begin position="30"/>
        <end position="330"/>
    </location>
</feature>
<accession>A0A3R8MQ29</accession>
<evidence type="ECO:0000259" key="13">
    <source>
        <dbReference type="Pfam" id="PF06315"/>
    </source>
</evidence>
<feature type="domain" description="Isocitrate dehydrogenase kinase/phosphatase (AceK) kinase" evidence="13">
    <location>
        <begin position="332"/>
        <end position="584"/>
    </location>
</feature>
<dbReference type="PANTHER" id="PTHR39559:SF1">
    <property type="entry name" value="ISOCITRATE DEHYDROGENASE KINASE_PHOSPHATASE"/>
    <property type="match status" value="1"/>
</dbReference>
<evidence type="ECO:0000256" key="3">
    <source>
        <dbReference type="ARBA" id="ARBA00022527"/>
    </source>
</evidence>
<dbReference type="PANTHER" id="PTHR39559">
    <property type="match status" value="1"/>
</dbReference>
<dbReference type="GO" id="GO:0004674">
    <property type="term" value="F:protein serine/threonine kinase activity"/>
    <property type="evidence" value="ECO:0007669"/>
    <property type="project" value="UniProtKB-KW"/>
</dbReference>
<dbReference type="InterPro" id="IPR010452">
    <property type="entry name" value="Isocitrate_DH_AceK"/>
</dbReference>
<keyword evidence="5 11" id="KW-0808">Transferase</keyword>
<feature type="binding site" evidence="11">
    <location>
        <begin position="337"/>
        <end position="343"/>
    </location>
    <ligand>
        <name>ATP</name>
        <dbReference type="ChEBI" id="CHEBI:30616"/>
    </ligand>
</feature>
<dbReference type="GO" id="GO:0005524">
    <property type="term" value="F:ATP binding"/>
    <property type="evidence" value="ECO:0007669"/>
    <property type="project" value="UniProtKB-UniRule"/>
</dbReference>
<dbReference type="GO" id="GO:0008772">
    <property type="term" value="F:[isocitrate dehydrogenase (NADP+)] kinase activity"/>
    <property type="evidence" value="ECO:0007669"/>
    <property type="project" value="UniProtKB-UniRule"/>
</dbReference>
<dbReference type="EMBL" id="RRUE01000002">
    <property type="protein sequence ID" value="RRN43898.1"/>
    <property type="molecule type" value="Genomic_DNA"/>
</dbReference>
<comment type="catalytic activity">
    <reaction evidence="11">
        <text>L-seryl-[isocitrate dehydrogenase] + ATP = O-phospho-L-seryl-[isocitrate dehydrogenase] + ADP + H(+)</text>
        <dbReference type="Rhea" id="RHEA:43540"/>
        <dbReference type="Rhea" id="RHEA-COMP:10605"/>
        <dbReference type="Rhea" id="RHEA-COMP:10606"/>
        <dbReference type="ChEBI" id="CHEBI:15378"/>
        <dbReference type="ChEBI" id="CHEBI:29999"/>
        <dbReference type="ChEBI" id="CHEBI:30616"/>
        <dbReference type="ChEBI" id="CHEBI:83421"/>
        <dbReference type="ChEBI" id="CHEBI:456216"/>
        <dbReference type="EC" id="2.7.11.5"/>
    </reaction>
</comment>